<feature type="compositionally biased region" description="Polar residues" evidence="1">
    <location>
        <begin position="50"/>
        <end position="61"/>
    </location>
</feature>
<sequence>MATADTTRRHRLSATVPHLGVATLPLRFAPSLQPQRPCRLPWSDVRGRRASTTMRSKTPSPETEAVVPSPSGGDYPRLHNQFRPRFLGKYWVETHLSVKPWKPNGTPSDPECADQMELGTFCW</sequence>
<dbReference type="EMBL" id="RWGY01000039">
    <property type="protein sequence ID" value="TVU12049.1"/>
    <property type="molecule type" value="Genomic_DNA"/>
</dbReference>
<name>A0A5J9TKY4_9POAL</name>
<protein>
    <submittedName>
        <fullName evidence="2">Uncharacterized protein</fullName>
    </submittedName>
</protein>
<gene>
    <name evidence="2" type="ORF">EJB05_45670</name>
</gene>
<feature type="region of interest" description="Disordered" evidence="1">
    <location>
        <begin position="39"/>
        <end position="78"/>
    </location>
</feature>
<dbReference type="Proteomes" id="UP000324897">
    <property type="component" value="Chromosome 3"/>
</dbReference>
<comment type="caution">
    <text evidence="2">The sequence shown here is derived from an EMBL/GenBank/DDBJ whole genome shotgun (WGS) entry which is preliminary data.</text>
</comment>
<proteinExistence type="predicted"/>
<evidence type="ECO:0000313" key="3">
    <source>
        <dbReference type="Proteomes" id="UP000324897"/>
    </source>
</evidence>
<organism evidence="2 3">
    <name type="scientific">Eragrostis curvula</name>
    <name type="common">weeping love grass</name>
    <dbReference type="NCBI Taxonomy" id="38414"/>
    <lineage>
        <taxon>Eukaryota</taxon>
        <taxon>Viridiplantae</taxon>
        <taxon>Streptophyta</taxon>
        <taxon>Embryophyta</taxon>
        <taxon>Tracheophyta</taxon>
        <taxon>Spermatophyta</taxon>
        <taxon>Magnoliopsida</taxon>
        <taxon>Liliopsida</taxon>
        <taxon>Poales</taxon>
        <taxon>Poaceae</taxon>
        <taxon>PACMAD clade</taxon>
        <taxon>Chloridoideae</taxon>
        <taxon>Eragrostideae</taxon>
        <taxon>Eragrostidinae</taxon>
        <taxon>Eragrostis</taxon>
    </lineage>
</organism>
<accession>A0A5J9TKY4</accession>
<dbReference type="AlphaFoldDB" id="A0A5J9TKY4"/>
<evidence type="ECO:0000313" key="2">
    <source>
        <dbReference type="EMBL" id="TVU12049.1"/>
    </source>
</evidence>
<reference evidence="2 3" key="1">
    <citation type="journal article" date="2019" name="Sci. Rep.">
        <title>A high-quality genome of Eragrostis curvula grass provides insights into Poaceae evolution and supports new strategies to enhance forage quality.</title>
        <authorList>
            <person name="Carballo J."/>
            <person name="Santos B.A.C.M."/>
            <person name="Zappacosta D."/>
            <person name="Garbus I."/>
            <person name="Selva J.P."/>
            <person name="Gallo C.A."/>
            <person name="Diaz A."/>
            <person name="Albertini E."/>
            <person name="Caccamo M."/>
            <person name="Echenique V."/>
        </authorList>
    </citation>
    <scope>NUCLEOTIDE SEQUENCE [LARGE SCALE GENOMIC DNA]</scope>
    <source>
        <strain evidence="3">cv. Victoria</strain>
        <tissue evidence="2">Leaf</tissue>
    </source>
</reference>
<feature type="non-terminal residue" evidence="2">
    <location>
        <position position="1"/>
    </location>
</feature>
<evidence type="ECO:0000256" key="1">
    <source>
        <dbReference type="SAM" id="MobiDB-lite"/>
    </source>
</evidence>
<keyword evidence="3" id="KW-1185">Reference proteome</keyword>
<dbReference type="Gramene" id="TVU12049">
    <property type="protein sequence ID" value="TVU12049"/>
    <property type="gene ID" value="EJB05_45670"/>
</dbReference>